<dbReference type="EMBL" id="GL349486">
    <property type="protein sequence ID" value="KNC54157.1"/>
    <property type="molecule type" value="Genomic_DNA"/>
</dbReference>
<evidence type="ECO:0000256" key="2">
    <source>
        <dbReference type="SAM" id="SignalP"/>
    </source>
</evidence>
<reference evidence="3 4" key="1">
    <citation type="submission" date="2010-05" db="EMBL/GenBank/DDBJ databases">
        <title>The Genome Sequence of Thecamonas trahens ATCC 50062.</title>
        <authorList>
            <consortium name="The Broad Institute Genome Sequencing Platform"/>
            <person name="Russ C."/>
            <person name="Cuomo C."/>
            <person name="Shea T."/>
            <person name="Young S.K."/>
            <person name="Zeng Q."/>
            <person name="Koehrsen M."/>
            <person name="Haas B."/>
            <person name="Borodovsky M."/>
            <person name="Guigo R."/>
            <person name="Alvarado L."/>
            <person name="Berlin A."/>
            <person name="Bochicchio J."/>
            <person name="Borenstein D."/>
            <person name="Chapman S."/>
            <person name="Chen Z."/>
            <person name="Freedman E."/>
            <person name="Gellesch M."/>
            <person name="Goldberg J."/>
            <person name="Griggs A."/>
            <person name="Gujja S."/>
            <person name="Heilman E."/>
            <person name="Heiman D."/>
            <person name="Hepburn T."/>
            <person name="Howarth C."/>
            <person name="Jen D."/>
            <person name="Larson L."/>
            <person name="Mehta T."/>
            <person name="Park D."/>
            <person name="Pearson M."/>
            <person name="Roberts A."/>
            <person name="Saif S."/>
            <person name="Shenoy N."/>
            <person name="Sisk P."/>
            <person name="Stolte C."/>
            <person name="Sykes S."/>
            <person name="Thomson T."/>
            <person name="Walk T."/>
            <person name="White J."/>
            <person name="Yandava C."/>
            <person name="Burger G."/>
            <person name="Gray M.W."/>
            <person name="Holland P.W.H."/>
            <person name="King N."/>
            <person name="Lang F.B.F."/>
            <person name="Roger A.J."/>
            <person name="Ruiz-Trillo I."/>
            <person name="Lander E."/>
            <person name="Nusbaum C."/>
        </authorList>
    </citation>
    <scope>NUCLEOTIDE SEQUENCE [LARGE SCALE GENOMIC DNA]</scope>
    <source>
        <strain evidence="3 4">ATCC 50062</strain>
    </source>
</reference>
<keyword evidence="1" id="KW-0812">Transmembrane</keyword>
<feature type="transmembrane region" description="Helical" evidence="1">
    <location>
        <begin position="290"/>
        <end position="312"/>
    </location>
</feature>
<gene>
    <name evidence="3" type="ORF">AMSG_09937</name>
</gene>
<keyword evidence="4" id="KW-1185">Reference proteome</keyword>
<dbReference type="AlphaFoldDB" id="A0A0L0DPD3"/>
<evidence type="ECO:0000313" key="3">
    <source>
        <dbReference type="EMBL" id="KNC54157.1"/>
    </source>
</evidence>
<organism evidence="3 4">
    <name type="scientific">Thecamonas trahens ATCC 50062</name>
    <dbReference type="NCBI Taxonomy" id="461836"/>
    <lineage>
        <taxon>Eukaryota</taxon>
        <taxon>Apusozoa</taxon>
        <taxon>Apusomonadida</taxon>
        <taxon>Apusomonadidae</taxon>
        <taxon>Thecamonas</taxon>
    </lineage>
</organism>
<sequence length="383" mass="40849">MASAMLIAFCIVNITTAKSRSAKTVYPPEAAEYNQMVDEWVASKHAEFNAIKVYANNGGPSSGPHGTLFNATVATGDADFRHARSYPKIMYFSSGTSTSRYTASGSQSPTTWKKTARLTIELPDGDVQSVSFDFTIAKYERVTSTRYSLSRRCNWPDFVANNSPEYDACSKVCAEDGGSWSGNTCTVTGVLSGFCIKLVQTSNPSSPVWSVSKSGCLPKRQLNYAADTGIEAYRPTPLSSPIDMARINITVRSDADPYLYLASATLDTKTGASSLDIAGDYVPGEQPSRVYIYATVGIVLANVCYVVLALVAHKAYTRREQKAAGAKAEAEPAAVPMGATASPASAKKLETMAMSQPPQAVYGAPPPGMPALGVAMRTRLTLS</sequence>
<feature type="signal peptide" evidence="2">
    <location>
        <begin position="1"/>
        <end position="17"/>
    </location>
</feature>
<evidence type="ECO:0000256" key="1">
    <source>
        <dbReference type="SAM" id="Phobius"/>
    </source>
</evidence>
<keyword evidence="2" id="KW-0732">Signal</keyword>
<accession>A0A0L0DPD3</accession>
<proteinExistence type="predicted"/>
<dbReference type="RefSeq" id="XP_013753978.1">
    <property type="nucleotide sequence ID" value="XM_013898524.1"/>
</dbReference>
<dbReference type="GeneID" id="25568289"/>
<dbReference type="Proteomes" id="UP000054408">
    <property type="component" value="Unassembled WGS sequence"/>
</dbReference>
<protein>
    <submittedName>
        <fullName evidence="3">Uncharacterized protein</fullName>
    </submittedName>
</protein>
<keyword evidence="1" id="KW-1133">Transmembrane helix</keyword>
<keyword evidence="1" id="KW-0472">Membrane</keyword>
<evidence type="ECO:0000313" key="4">
    <source>
        <dbReference type="Proteomes" id="UP000054408"/>
    </source>
</evidence>
<feature type="chain" id="PRO_5005537342" evidence="2">
    <location>
        <begin position="18"/>
        <end position="383"/>
    </location>
</feature>
<name>A0A0L0DPD3_THETB</name>